<keyword evidence="1" id="KW-0472">Membrane</keyword>
<protein>
    <recommendedName>
        <fullName evidence="4">Small integral membrane protein</fullName>
    </recommendedName>
</protein>
<feature type="transmembrane region" description="Helical" evidence="1">
    <location>
        <begin position="76"/>
        <end position="95"/>
    </location>
</feature>
<proteinExistence type="predicted"/>
<accession>A0A4V3USG8</accession>
<organism evidence="2 3">
    <name type="scientific">Rhodanobacter lindaniclasticus</name>
    <dbReference type="NCBI Taxonomy" id="75310"/>
    <lineage>
        <taxon>Bacteria</taxon>
        <taxon>Pseudomonadati</taxon>
        <taxon>Pseudomonadota</taxon>
        <taxon>Gammaproteobacteria</taxon>
        <taxon>Lysobacterales</taxon>
        <taxon>Rhodanobacteraceae</taxon>
        <taxon>Rhodanobacter</taxon>
    </lineage>
</organism>
<feature type="transmembrane region" description="Helical" evidence="1">
    <location>
        <begin position="52"/>
        <end position="70"/>
    </location>
</feature>
<gene>
    <name evidence="2" type="ORF">B1991_12645</name>
</gene>
<evidence type="ECO:0000256" key="1">
    <source>
        <dbReference type="SAM" id="Phobius"/>
    </source>
</evidence>
<dbReference type="RefSeq" id="WP_136259038.1">
    <property type="nucleotide sequence ID" value="NZ_MWIO01000032.1"/>
</dbReference>
<keyword evidence="3" id="KW-1185">Reference proteome</keyword>
<dbReference type="Proteomes" id="UP000306317">
    <property type="component" value="Unassembled WGS sequence"/>
</dbReference>
<name>A0A4V3USG8_9GAMM</name>
<comment type="caution">
    <text evidence="2">The sequence shown here is derived from an EMBL/GenBank/DDBJ whole genome shotgun (WGS) entry which is preliminary data.</text>
</comment>
<keyword evidence="1" id="KW-1133">Transmembrane helix</keyword>
<dbReference type="InterPro" id="IPR056918">
    <property type="entry name" value="8xMP"/>
</dbReference>
<evidence type="ECO:0000313" key="2">
    <source>
        <dbReference type="EMBL" id="THD06661.1"/>
    </source>
</evidence>
<dbReference type="EMBL" id="MWIO01000032">
    <property type="protein sequence ID" value="THD06661.1"/>
    <property type="molecule type" value="Genomic_DNA"/>
</dbReference>
<reference evidence="2 3" key="1">
    <citation type="submission" date="2017-02" db="EMBL/GenBank/DDBJ databases">
        <title>Whole genome sequencing of Rhodanobacter lindaniclasticus DSM 17932.</title>
        <authorList>
            <person name="Kumar S."/>
            <person name="Patil P."/>
            <person name="Patil P.B."/>
        </authorList>
    </citation>
    <scope>NUCLEOTIDE SEQUENCE [LARGE SCALE GENOMIC DNA]</scope>
    <source>
        <strain evidence="2 3">DSM 17932</strain>
    </source>
</reference>
<dbReference type="OrthoDB" id="2048536at2"/>
<evidence type="ECO:0000313" key="3">
    <source>
        <dbReference type="Proteomes" id="UP000306317"/>
    </source>
</evidence>
<feature type="transmembrane region" description="Helical" evidence="1">
    <location>
        <begin position="146"/>
        <end position="172"/>
    </location>
</feature>
<keyword evidence="1" id="KW-0812">Transmembrane</keyword>
<evidence type="ECO:0008006" key="4">
    <source>
        <dbReference type="Google" id="ProtNLM"/>
    </source>
</evidence>
<dbReference type="AlphaFoldDB" id="A0A4V3USG8"/>
<dbReference type="Pfam" id="PF24838">
    <property type="entry name" value="8xMP"/>
    <property type="match status" value="1"/>
</dbReference>
<sequence length="178" mass="20708">MTDSSKRTLWHDVSEGTVYPANDKWHSHLLDQYKLYVEMADRISQRRTSANTYFLSVNSAILAFAGYLTSKDSTDYLWLMAIAGILLCVLWFNIITSYRDLNTAKWEVVQQIEERLPISPYAAEWDAVERGRNPRLYRPLSHIERVVPWIFVGLHLVVFAKAFPWGSLFAWFNTAVCR</sequence>